<keyword evidence="3" id="KW-1185">Reference proteome</keyword>
<feature type="compositionally biased region" description="Basic and acidic residues" evidence="1">
    <location>
        <begin position="46"/>
        <end position="60"/>
    </location>
</feature>
<dbReference type="Proteomes" id="UP001295740">
    <property type="component" value="Unassembled WGS sequence"/>
</dbReference>
<comment type="caution">
    <text evidence="2">The sequence shown here is derived from an EMBL/GenBank/DDBJ whole genome shotgun (WGS) entry which is preliminary data.</text>
</comment>
<feature type="compositionally biased region" description="Basic residues" evidence="1">
    <location>
        <begin position="16"/>
        <end position="29"/>
    </location>
</feature>
<sequence>MFGRAHNRGRKESKPPHKSKNRSKPKNRSRSMPPSKPKHRSKDRGHHSDPSHQRRRDPSRQPHRGASRQPYREQNSDSEEDSDHAYDQSKSKHEQGTSTNLSFDQKWATRFQVYDKQLCFYDQHKKVIAKSVGAILDPDKTTTIESVFHLDLRPVTLARDMTVVRIPNDLSEINEMLGAPSIFALEIRVGVPQCGADERFDIIVSRIVEQLFRSDEEGRPPQRGQRECPSCLRLGIRSGG</sequence>
<feature type="compositionally biased region" description="Basic residues" evidence="1">
    <location>
        <begin position="36"/>
        <end position="45"/>
    </location>
</feature>
<proteinExistence type="predicted"/>
<reference evidence="2" key="1">
    <citation type="submission" date="2023-10" db="EMBL/GenBank/DDBJ databases">
        <authorList>
            <person name="Hackl T."/>
        </authorList>
    </citation>
    <scope>NUCLEOTIDE SEQUENCE</scope>
</reference>
<name>A0AAI8YF91_9PEZI</name>
<organism evidence="2 3">
    <name type="scientific">Anthostomella pinea</name>
    <dbReference type="NCBI Taxonomy" id="933095"/>
    <lineage>
        <taxon>Eukaryota</taxon>
        <taxon>Fungi</taxon>
        <taxon>Dikarya</taxon>
        <taxon>Ascomycota</taxon>
        <taxon>Pezizomycotina</taxon>
        <taxon>Sordariomycetes</taxon>
        <taxon>Xylariomycetidae</taxon>
        <taxon>Xylariales</taxon>
        <taxon>Xylariaceae</taxon>
        <taxon>Anthostomella</taxon>
    </lineage>
</organism>
<evidence type="ECO:0000313" key="3">
    <source>
        <dbReference type="Proteomes" id="UP001295740"/>
    </source>
</evidence>
<dbReference type="AlphaFoldDB" id="A0AAI8YF91"/>
<feature type="compositionally biased region" description="Basic and acidic residues" evidence="1">
    <location>
        <begin position="83"/>
        <end position="95"/>
    </location>
</feature>
<gene>
    <name evidence="2" type="ORF">KHLLAP_LOCUS3058</name>
</gene>
<dbReference type="EMBL" id="CAUWAG010000004">
    <property type="protein sequence ID" value="CAJ2502590.1"/>
    <property type="molecule type" value="Genomic_DNA"/>
</dbReference>
<evidence type="ECO:0000313" key="2">
    <source>
        <dbReference type="EMBL" id="CAJ2502590.1"/>
    </source>
</evidence>
<accession>A0AAI8YF91</accession>
<protein>
    <submittedName>
        <fullName evidence="2">Uu.00g099840.m01.CDS01</fullName>
    </submittedName>
</protein>
<feature type="region of interest" description="Disordered" evidence="1">
    <location>
        <begin position="1"/>
        <end position="99"/>
    </location>
</feature>
<evidence type="ECO:0000256" key="1">
    <source>
        <dbReference type="SAM" id="MobiDB-lite"/>
    </source>
</evidence>